<organism evidence="1 2">
    <name type="scientific">Botrytis tulipae</name>
    <dbReference type="NCBI Taxonomy" id="87230"/>
    <lineage>
        <taxon>Eukaryota</taxon>
        <taxon>Fungi</taxon>
        <taxon>Dikarya</taxon>
        <taxon>Ascomycota</taxon>
        <taxon>Pezizomycotina</taxon>
        <taxon>Leotiomycetes</taxon>
        <taxon>Helotiales</taxon>
        <taxon>Sclerotiniaceae</taxon>
        <taxon>Botrytis</taxon>
    </lineage>
</organism>
<evidence type="ECO:0008006" key="3">
    <source>
        <dbReference type="Google" id="ProtNLM"/>
    </source>
</evidence>
<evidence type="ECO:0000313" key="1">
    <source>
        <dbReference type="EMBL" id="TGO19893.1"/>
    </source>
</evidence>
<dbReference type="Proteomes" id="UP000297777">
    <property type="component" value="Unassembled WGS sequence"/>
</dbReference>
<dbReference type="OrthoDB" id="3562773at2759"/>
<dbReference type="AlphaFoldDB" id="A0A4Z1FB12"/>
<gene>
    <name evidence="1" type="ORF">BTUL_0002g01420</name>
</gene>
<name>A0A4Z1FB12_9HELO</name>
<comment type="caution">
    <text evidence="1">The sequence shown here is derived from an EMBL/GenBank/DDBJ whole genome shotgun (WGS) entry which is preliminary data.</text>
</comment>
<dbReference type="Gene3D" id="3.40.50.12780">
    <property type="entry name" value="N-terminal domain of ligase-like"/>
    <property type="match status" value="1"/>
</dbReference>
<evidence type="ECO:0000313" key="2">
    <source>
        <dbReference type="Proteomes" id="UP000297777"/>
    </source>
</evidence>
<dbReference type="EMBL" id="PQXH01000002">
    <property type="protein sequence ID" value="TGO19893.1"/>
    <property type="molecule type" value="Genomic_DNA"/>
</dbReference>
<accession>A0A4Z1FB12</accession>
<dbReference type="InterPro" id="IPR020845">
    <property type="entry name" value="AMP-binding_CS"/>
</dbReference>
<dbReference type="SUPFAM" id="SSF56801">
    <property type="entry name" value="Acetyl-CoA synthetase-like"/>
    <property type="match status" value="1"/>
</dbReference>
<proteinExistence type="predicted"/>
<reference evidence="1 2" key="1">
    <citation type="submission" date="2017-12" db="EMBL/GenBank/DDBJ databases">
        <title>Comparative genomics of Botrytis spp.</title>
        <authorList>
            <person name="Valero-Jimenez C.A."/>
            <person name="Tapia P."/>
            <person name="Veloso J."/>
            <person name="Silva-Moreno E."/>
            <person name="Staats M."/>
            <person name="Valdes J.H."/>
            <person name="Van Kan J.A.L."/>
        </authorList>
    </citation>
    <scope>NUCLEOTIDE SEQUENCE [LARGE SCALE GENOMIC DNA]</scope>
    <source>
        <strain evidence="1 2">Bt9001</strain>
    </source>
</reference>
<protein>
    <recommendedName>
        <fullName evidence="3">AMP-dependent synthetase/ligase domain-containing protein</fullName>
    </recommendedName>
</protein>
<keyword evidence="2" id="KW-1185">Reference proteome</keyword>
<dbReference type="InterPro" id="IPR042099">
    <property type="entry name" value="ANL_N_sf"/>
</dbReference>
<sequence>MAKHRPNSLYAEIPKSLTSYEDGFQKVTYANLANATNGLAHYIYHTLGPGENFQTLAYIGMNDIRYNALILAAIMITTNPALPMVPGIVDACGLRMIHTPSLEDLLEKTYDHFPYHKTFAQARAEPLAVLHTSGTTSLPKPIIWTHDFAAS</sequence>
<dbReference type="PROSITE" id="PS00455">
    <property type="entry name" value="AMP_BINDING"/>
    <property type="match status" value="1"/>
</dbReference>